<evidence type="ECO:0000313" key="1">
    <source>
        <dbReference type="EMBL" id="ADI37384.1"/>
    </source>
</evidence>
<dbReference type="EMBL" id="CP001928">
    <property type="protein sequence ID" value="ADI37384.1"/>
    <property type="molecule type" value="Genomic_DNA"/>
</dbReference>
<accession>D6YTC3</accession>
<dbReference type="HOGENOM" id="CLU_2774928_0_0_0"/>
<reference evidence="1 2" key="1">
    <citation type="journal article" date="2010" name="PLoS ONE">
        <title>The Waddlia genome: a window into chlamydial biology.</title>
        <authorList>
            <person name="Bertelli C."/>
            <person name="Collyn F."/>
            <person name="Croxatto A."/>
            <person name="Ruckert C."/>
            <person name="Polkinghorne A."/>
            <person name="Kebbi-Beghdadi C."/>
            <person name="Goesmann A."/>
            <person name="Vaughan L."/>
            <person name="Greub G."/>
        </authorList>
    </citation>
    <scope>NUCLEOTIDE SEQUENCE [LARGE SCALE GENOMIC DNA]</scope>
    <source>
        <strain evidence="2">ATCC VR-1470 / WSU 86-1044</strain>
    </source>
</reference>
<organism evidence="1 2">
    <name type="scientific">Waddlia chondrophila (strain ATCC VR-1470 / WSU 86-1044)</name>
    <dbReference type="NCBI Taxonomy" id="716544"/>
    <lineage>
        <taxon>Bacteria</taxon>
        <taxon>Pseudomonadati</taxon>
        <taxon>Chlamydiota</taxon>
        <taxon>Chlamydiia</taxon>
        <taxon>Parachlamydiales</taxon>
        <taxon>Waddliaceae</taxon>
        <taxon>Waddlia</taxon>
    </lineage>
</organism>
<name>D6YTC3_WADCW</name>
<gene>
    <name evidence="1" type="ordered locus">wcw_0007</name>
</gene>
<evidence type="ECO:0000313" key="2">
    <source>
        <dbReference type="Proteomes" id="UP000001505"/>
    </source>
</evidence>
<protein>
    <submittedName>
        <fullName evidence="1">Uncharacterized protein</fullName>
    </submittedName>
</protein>
<dbReference type="Proteomes" id="UP000001505">
    <property type="component" value="Chromosome"/>
</dbReference>
<dbReference type="KEGG" id="wch:wcw_0007"/>
<dbReference type="RefSeq" id="WP_013181112.1">
    <property type="nucleotide sequence ID" value="NC_014225.1"/>
</dbReference>
<dbReference type="AlphaFoldDB" id="D6YTC3"/>
<sequence>MDDGLDDYFDEDFGFLDEYDREMMEFVKGLKSSGMYEKLSESTRLRIDLMIKAYDGDDDLMILLSEMCF</sequence>
<dbReference type="STRING" id="716544.wcw_0007"/>
<proteinExistence type="predicted"/>
<keyword evidence="2" id="KW-1185">Reference proteome</keyword>